<keyword evidence="9" id="KW-1185">Reference proteome</keyword>
<dbReference type="KEGG" id="hni:W911_10430"/>
<evidence type="ECO:0000256" key="1">
    <source>
        <dbReference type="ARBA" id="ARBA00009986"/>
    </source>
</evidence>
<comment type="similarity">
    <text evidence="1 6">Belongs to the aldehyde dehydrogenase family.</text>
</comment>
<dbReference type="PANTHER" id="PTHR43353:SF5">
    <property type="entry name" value="SUCCINATE-SEMIALDEHYDE DEHYDROGENASE, MITOCHONDRIAL"/>
    <property type="match status" value="1"/>
</dbReference>
<dbReference type="InterPro" id="IPR015590">
    <property type="entry name" value="Aldehyde_DH_dom"/>
</dbReference>
<protein>
    <submittedName>
        <fullName evidence="8">Succinate-semialdehyde dehydrogenase</fullName>
    </submittedName>
</protein>
<dbReference type="GO" id="GO:0004777">
    <property type="term" value="F:succinate-semialdehyde dehydrogenase (NAD+) activity"/>
    <property type="evidence" value="ECO:0007669"/>
    <property type="project" value="TreeGrafter"/>
</dbReference>
<keyword evidence="3 6" id="KW-0560">Oxidoreductase</keyword>
<evidence type="ECO:0000256" key="3">
    <source>
        <dbReference type="ARBA" id="ARBA00023002"/>
    </source>
</evidence>
<evidence type="ECO:0000256" key="5">
    <source>
        <dbReference type="PROSITE-ProRule" id="PRU10007"/>
    </source>
</evidence>
<evidence type="ECO:0000256" key="4">
    <source>
        <dbReference type="ARBA" id="ARBA00023097"/>
    </source>
</evidence>
<dbReference type="Gene3D" id="3.40.605.10">
    <property type="entry name" value="Aldehyde Dehydrogenase, Chain A, domain 1"/>
    <property type="match status" value="1"/>
</dbReference>
<feature type="active site" evidence="5">
    <location>
        <position position="280"/>
    </location>
</feature>
<dbReference type="InterPro" id="IPR029510">
    <property type="entry name" value="Ald_DH_CS_GLU"/>
</dbReference>
<dbReference type="FunFam" id="3.40.309.10:FF:000004">
    <property type="entry name" value="Succinate-semialdehyde dehydrogenase I"/>
    <property type="match status" value="1"/>
</dbReference>
<dbReference type="Gene3D" id="3.40.309.10">
    <property type="entry name" value="Aldehyde Dehydrogenase, Chain A, domain 2"/>
    <property type="match status" value="1"/>
</dbReference>
<proteinExistence type="inferred from homology"/>
<dbReference type="FunFam" id="3.40.605.10:FF:000005">
    <property type="entry name" value="Succinate-semialdehyde dehydrogenase I"/>
    <property type="match status" value="1"/>
</dbReference>
<sequence>MTAARLSRHATDRPHIRPTHSFTVTHMNASPPRYPNNASLIGGDWVTSKDTFPVIDPATGTEIARVPNLGAAETKAAIDAAEAAFPAWAKKTAKERAAILRRWFEIVTAETEHLAQLMTAEQGKPLTESRAEVAYGASFIEWFAEEGKRAYGRTIPTTAAGKRYITIKQPIGVVAAIAPWNFPIAMITRKVTPALAAGCTVVVKPAEDTPLCALALAKLALDAGIPSGVLNVVTTNDAAAVGKVLCEDARVRKLSFTGSTEVGRILYAQCAETVKKLTLELGGNAPLLVFDDADIDLAVAGAMASKYRNAGQTCVCANRILVQSGIYDRFANALAAEVKKLTVGPGREPGVVVGPLINADAAKKVEKLVQDATAKGAKAIVGGAPSDVGPLFYQPSVLTDVTPEMTMVHEEIFGPVAALIRFETDDEAIRLANDTPFGLAAYLFSRNIARAWRVAEALEAGMVGVNEGLFSNEVAPFGGVKQSGLGREGSQEGLEEYLETKFICLGGL</sequence>
<dbReference type="Proteomes" id="UP000018542">
    <property type="component" value="Chromosome"/>
</dbReference>
<evidence type="ECO:0000313" key="8">
    <source>
        <dbReference type="EMBL" id="AHB48716.1"/>
    </source>
</evidence>
<dbReference type="InterPro" id="IPR016162">
    <property type="entry name" value="Ald_DH_N"/>
</dbReference>
<organism evidence="8 9">
    <name type="scientific">Hyphomicrobium nitrativorans NL23</name>
    <dbReference type="NCBI Taxonomy" id="1029756"/>
    <lineage>
        <taxon>Bacteria</taxon>
        <taxon>Pseudomonadati</taxon>
        <taxon>Pseudomonadota</taxon>
        <taxon>Alphaproteobacteria</taxon>
        <taxon>Hyphomicrobiales</taxon>
        <taxon>Hyphomicrobiaceae</taxon>
        <taxon>Hyphomicrobium</taxon>
    </lineage>
</organism>
<evidence type="ECO:0000256" key="2">
    <source>
        <dbReference type="ARBA" id="ARBA00022958"/>
    </source>
</evidence>
<dbReference type="SUPFAM" id="SSF53720">
    <property type="entry name" value="ALDH-like"/>
    <property type="match status" value="1"/>
</dbReference>
<dbReference type="Pfam" id="PF00171">
    <property type="entry name" value="Aldedh"/>
    <property type="match status" value="1"/>
</dbReference>
<keyword evidence="4" id="KW-0558">Oxidation</keyword>
<feature type="domain" description="Aldehyde dehydrogenase" evidence="7">
    <location>
        <begin position="45"/>
        <end position="503"/>
    </location>
</feature>
<evidence type="ECO:0000256" key="6">
    <source>
        <dbReference type="RuleBase" id="RU003345"/>
    </source>
</evidence>
<dbReference type="PROSITE" id="PS00687">
    <property type="entry name" value="ALDEHYDE_DEHYDR_GLU"/>
    <property type="match status" value="1"/>
</dbReference>
<dbReference type="PROSITE" id="PS00070">
    <property type="entry name" value="ALDEHYDE_DEHYDR_CYS"/>
    <property type="match status" value="1"/>
</dbReference>
<dbReference type="InterPro" id="IPR010102">
    <property type="entry name" value="Succ_semiAld_DH"/>
</dbReference>
<dbReference type="InterPro" id="IPR016161">
    <property type="entry name" value="Ald_DH/histidinol_DH"/>
</dbReference>
<dbReference type="GO" id="GO:0009450">
    <property type="term" value="P:gamma-aminobutyric acid catabolic process"/>
    <property type="evidence" value="ECO:0007669"/>
    <property type="project" value="InterPro"/>
</dbReference>
<dbReference type="InterPro" id="IPR016160">
    <property type="entry name" value="Ald_DH_CS_CYS"/>
</dbReference>
<dbReference type="NCBIfam" id="TIGR01780">
    <property type="entry name" value="SSADH"/>
    <property type="match status" value="1"/>
</dbReference>
<dbReference type="STRING" id="1029756.W911_10430"/>
<dbReference type="EMBL" id="CP006912">
    <property type="protein sequence ID" value="AHB48716.1"/>
    <property type="molecule type" value="Genomic_DNA"/>
</dbReference>
<dbReference type="FunFam" id="3.40.605.10:FF:000026">
    <property type="entry name" value="Aldehyde dehydrogenase, putative"/>
    <property type="match status" value="1"/>
</dbReference>
<dbReference type="HOGENOM" id="CLU_005391_1_0_5"/>
<name>V5SCT6_9HYPH</name>
<dbReference type="InterPro" id="IPR016163">
    <property type="entry name" value="Ald_DH_C"/>
</dbReference>
<reference evidence="8 9" key="1">
    <citation type="journal article" date="2014" name="Genome Announc.">
        <title>Complete Genome Sequence of Hyphomicrobium nitrativorans Strain NL23, a Denitrifying Bacterium Isolated from Biofilm of a Methanol-Fed Denitrification System Treating Seawater at the Montreal Biodome.</title>
        <authorList>
            <person name="Martineau C."/>
            <person name="Villeneuve C."/>
            <person name="Mauffrey F."/>
            <person name="Villemur R."/>
        </authorList>
    </citation>
    <scope>NUCLEOTIDE SEQUENCE [LARGE SCALE GENOMIC DNA]</scope>
    <source>
        <strain evidence="8">NL23</strain>
    </source>
</reference>
<evidence type="ECO:0000313" key="9">
    <source>
        <dbReference type="Proteomes" id="UP000018542"/>
    </source>
</evidence>
<evidence type="ECO:0000259" key="7">
    <source>
        <dbReference type="Pfam" id="PF00171"/>
    </source>
</evidence>
<accession>V5SCT6</accession>
<dbReference type="AlphaFoldDB" id="V5SCT6"/>
<dbReference type="PATRIC" id="fig|1029756.8.peg.2171"/>
<gene>
    <name evidence="8" type="ORF">W911_10430</name>
</gene>
<keyword evidence="2" id="KW-0630">Potassium</keyword>
<dbReference type="InterPro" id="IPR050740">
    <property type="entry name" value="Aldehyde_DH_Superfamily"/>
</dbReference>
<dbReference type="PANTHER" id="PTHR43353">
    <property type="entry name" value="SUCCINATE-SEMIALDEHYDE DEHYDROGENASE, MITOCHONDRIAL"/>
    <property type="match status" value="1"/>
</dbReference>
<dbReference type="CDD" id="cd07103">
    <property type="entry name" value="ALDH_F5_SSADH_GabD"/>
    <property type="match status" value="1"/>
</dbReference>